<organism evidence="2 3">
    <name type="scientific">Rathayibacter festucae DSM 15932</name>
    <dbReference type="NCBI Taxonomy" id="1328866"/>
    <lineage>
        <taxon>Bacteria</taxon>
        <taxon>Bacillati</taxon>
        <taxon>Actinomycetota</taxon>
        <taxon>Actinomycetes</taxon>
        <taxon>Micrococcales</taxon>
        <taxon>Microbacteriaceae</taxon>
        <taxon>Rathayibacter</taxon>
    </lineage>
</organism>
<feature type="transmembrane region" description="Helical" evidence="1">
    <location>
        <begin position="36"/>
        <end position="55"/>
    </location>
</feature>
<keyword evidence="1" id="KW-0812">Transmembrane</keyword>
<evidence type="ECO:0000313" key="2">
    <source>
        <dbReference type="EMBL" id="AZZ53711.1"/>
    </source>
</evidence>
<keyword evidence="1" id="KW-0472">Membrane</keyword>
<dbReference type="RefSeq" id="WP_127888137.1">
    <property type="nucleotide sequence ID" value="NZ_CP028137.1"/>
</dbReference>
<dbReference type="EMBL" id="CP028137">
    <property type="protein sequence ID" value="AZZ53711.1"/>
    <property type="molecule type" value="Genomic_DNA"/>
</dbReference>
<reference evidence="2 3" key="1">
    <citation type="submission" date="2018-03" db="EMBL/GenBank/DDBJ databases">
        <title>Bacteriophage NCPPB3778 and a type I-E CRISPR drive the evolution of the US Biological Select Agent, Rathayibacter toxicus.</title>
        <authorList>
            <person name="Davis E.W.II."/>
            <person name="Tabima J.F."/>
            <person name="Weisberg A.J."/>
            <person name="Dantas Lopes L."/>
            <person name="Wiseman M.S."/>
            <person name="Wiseman M.S."/>
            <person name="Pupko T."/>
            <person name="Belcher M.S."/>
            <person name="Sechler A.J."/>
            <person name="Tancos M.A."/>
            <person name="Schroeder B.K."/>
            <person name="Murray T.D."/>
            <person name="Luster D.G."/>
            <person name="Schneider W.L."/>
            <person name="Rogers E."/>
            <person name="Andreote F.D."/>
            <person name="Grunwald N.J."/>
            <person name="Putnam M.L."/>
            <person name="Chang J.H."/>
        </authorList>
    </citation>
    <scope>NUCLEOTIDE SEQUENCE [LARGE SCALE GENOMIC DNA]</scope>
    <source>
        <strain evidence="2 3">DSM 15932</strain>
    </source>
</reference>
<keyword evidence="1" id="KW-1133">Transmembrane helix</keyword>
<dbReference type="KEGG" id="rfs:C1I64_17815"/>
<dbReference type="AlphaFoldDB" id="A0A3T0T529"/>
<gene>
    <name evidence="2" type="ORF">C1I64_17815</name>
</gene>
<evidence type="ECO:0000313" key="3">
    <source>
        <dbReference type="Proteomes" id="UP000285317"/>
    </source>
</evidence>
<accession>A0A3T0T529</accession>
<dbReference type="Proteomes" id="UP000285317">
    <property type="component" value="Chromosome"/>
</dbReference>
<proteinExistence type="predicted"/>
<protein>
    <submittedName>
        <fullName evidence="2">Uncharacterized protein</fullName>
    </submittedName>
</protein>
<evidence type="ECO:0000256" key="1">
    <source>
        <dbReference type="SAM" id="Phobius"/>
    </source>
</evidence>
<sequence>MSSSRSLRTLRGVVAATVATLTALFSHVAGGGDVPGLLGLAVPLVLSVPVCVALAGRGLSLARLAVSVGVSQLLFHALFEIGAATGPAGAAHAHGGPIDVSAATAHAGGHDSSMGIAHLLAAVVTIAVLHRGEALLIAVAATTAHAAARLVRVPAVPVLASATGRRSSSAPRAILPVVADVLADAVPRRGPPAAPAS</sequence>
<feature type="transmembrane region" description="Helical" evidence="1">
    <location>
        <begin position="12"/>
        <end position="30"/>
    </location>
</feature>
<name>A0A3T0T529_9MICO</name>